<proteinExistence type="inferred from homology"/>
<feature type="transmembrane region" description="Helical" evidence="7">
    <location>
        <begin position="56"/>
        <end position="80"/>
    </location>
</feature>
<evidence type="ECO:0000256" key="3">
    <source>
        <dbReference type="ARBA" id="ARBA00022692"/>
    </source>
</evidence>
<protein>
    <recommendedName>
        <fullName evidence="7">Tetraspanin</fullName>
    </recommendedName>
</protein>
<dbReference type="PANTHER" id="PTHR19282:SF544">
    <property type="entry name" value="TETRASPANIN"/>
    <property type="match status" value="1"/>
</dbReference>
<dbReference type="PROSITE" id="PS00421">
    <property type="entry name" value="TM4_1"/>
    <property type="match status" value="1"/>
</dbReference>
<evidence type="ECO:0000256" key="2">
    <source>
        <dbReference type="ARBA" id="ARBA00006840"/>
    </source>
</evidence>
<organism evidence="8 9">
    <name type="scientific">Schistosoma rodhaini</name>
    <dbReference type="NCBI Taxonomy" id="6188"/>
    <lineage>
        <taxon>Eukaryota</taxon>
        <taxon>Metazoa</taxon>
        <taxon>Spiralia</taxon>
        <taxon>Lophotrochozoa</taxon>
        <taxon>Platyhelminthes</taxon>
        <taxon>Trematoda</taxon>
        <taxon>Digenea</taxon>
        <taxon>Strigeidida</taxon>
        <taxon>Schistosomatoidea</taxon>
        <taxon>Schistosomatidae</taxon>
        <taxon>Schistosoma</taxon>
    </lineage>
</organism>
<evidence type="ECO:0000313" key="8">
    <source>
        <dbReference type="Proteomes" id="UP000050792"/>
    </source>
</evidence>
<dbReference type="SUPFAM" id="SSF48652">
    <property type="entry name" value="Tetraspanin"/>
    <property type="match status" value="1"/>
</dbReference>
<feature type="transmembrane region" description="Helical" evidence="7">
    <location>
        <begin position="86"/>
        <end position="110"/>
    </location>
</feature>
<dbReference type="PRINTS" id="PR00259">
    <property type="entry name" value="TMFOUR"/>
</dbReference>
<dbReference type="CDD" id="cd03127">
    <property type="entry name" value="tetraspanin_LEL"/>
    <property type="match status" value="1"/>
</dbReference>
<evidence type="ECO:0000313" key="9">
    <source>
        <dbReference type="WBParaSite" id="SRDH1_58480.2"/>
    </source>
</evidence>
<keyword evidence="5 7" id="KW-0472">Membrane</keyword>
<dbReference type="WBParaSite" id="SRDH1_58480.2">
    <property type="protein sequence ID" value="SRDH1_58480.2"/>
    <property type="gene ID" value="SRDH1_58480"/>
</dbReference>
<dbReference type="Proteomes" id="UP000050792">
    <property type="component" value="Unassembled WGS sequence"/>
</dbReference>
<evidence type="ECO:0000256" key="4">
    <source>
        <dbReference type="ARBA" id="ARBA00022989"/>
    </source>
</evidence>
<dbReference type="Gene3D" id="1.10.1450.10">
    <property type="entry name" value="Tetraspanin"/>
    <property type="match status" value="1"/>
</dbReference>
<keyword evidence="8" id="KW-1185">Reference proteome</keyword>
<feature type="disulfide bond" evidence="6">
    <location>
        <begin position="154"/>
        <end position="191"/>
    </location>
</feature>
<name>A0AA85FQB5_9TREM</name>
<reference evidence="8" key="1">
    <citation type="submission" date="2022-06" db="EMBL/GenBank/DDBJ databases">
        <authorList>
            <person name="Berger JAMES D."/>
            <person name="Berger JAMES D."/>
        </authorList>
    </citation>
    <scope>NUCLEOTIDE SEQUENCE [LARGE SCALE GENOMIC DNA]</scope>
</reference>
<dbReference type="PANTHER" id="PTHR19282">
    <property type="entry name" value="TETRASPANIN"/>
    <property type="match status" value="1"/>
</dbReference>
<keyword evidence="4 7" id="KW-1133">Transmembrane helix</keyword>
<reference evidence="9" key="2">
    <citation type="submission" date="2023-11" db="UniProtKB">
        <authorList>
            <consortium name="WormBaseParasite"/>
        </authorList>
    </citation>
    <scope>IDENTIFICATION</scope>
</reference>
<dbReference type="PIRSF" id="PIRSF002419">
    <property type="entry name" value="Tetraspanin"/>
    <property type="match status" value="1"/>
</dbReference>
<feature type="disulfide bond" evidence="6">
    <location>
        <begin position="155"/>
        <end position="173"/>
    </location>
</feature>
<accession>A0AA85FQB5</accession>
<dbReference type="GO" id="GO:0005886">
    <property type="term" value="C:plasma membrane"/>
    <property type="evidence" value="ECO:0007669"/>
    <property type="project" value="TreeGrafter"/>
</dbReference>
<dbReference type="InterPro" id="IPR018499">
    <property type="entry name" value="Tetraspanin/Peripherin"/>
</dbReference>
<dbReference type="InterPro" id="IPR000301">
    <property type="entry name" value="Tetraspanin_animals"/>
</dbReference>
<dbReference type="AlphaFoldDB" id="A0AA85FQB5"/>
<evidence type="ECO:0000256" key="6">
    <source>
        <dbReference type="PIRSR" id="PIRSR002419-1"/>
    </source>
</evidence>
<evidence type="ECO:0000256" key="5">
    <source>
        <dbReference type="ARBA" id="ARBA00023136"/>
    </source>
</evidence>
<dbReference type="Pfam" id="PF00335">
    <property type="entry name" value="Tetraspanin"/>
    <property type="match status" value="1"/>
</dbReference>
<comment type="subcellular location">
    <subcellularLocation>
        <location evidence="1 7">Membrane</location>
        <topology evidence="1 7">Multi-pass membrane protein</topology>
    </subcellularLocation>
</comment>
<sequence length="258" mass="28834">MGRGCTTFLVVALMTFNVIFLLIGAAILCFAIYCYVDSLIQSAVSRSGHADKMQNLLYALIGLGLLTIVVAVFGCCGAYHESRCLLGTYSICLTIMFGVEIAIAALCLVFKVETERRIIQALENIIMRFKNESVDENFDRSDSYRDWIQQSLHCCGINGMNDYPGLTVPSSCCIPKHQNCPDKSASYTIGCKQVINDLVKEKFLMAIILIMSVPLSKLSFYDDLDEAVILERYGWTIHYAKPCSALHWLMLECLTKDN</sequence>
<keyword evidence="3 7" id="KW-0812">Transmembrane</keyword>
<evidence type="ECO:0000256" key="1">
    <source>
        <dbReference type="ARBA" id="ARBA00004141"/>
    </source>
</evidence>
<comment type="similarity">
    <text evidence="2 7">Belongs to the tetraspanin (TM4SF) family.</text>
</comment>
<dbReference type="InterPro" id="IPR008952">
    <property type="entry name" value="Tetraspanin_EC2_sf"/>
</dbReference>
<keyword evidence="6" id="KW-1015">Disulfide bond</keyword>
<comment type="caution">
    <text evidence="7">Lacks conserved residue(s) required for the propagation of feature annotation.</text>
</comment>
<evidence type="ECO:0000256" key="7">
    <source>
        <dbReference type="RuleBase" id="RU361218"/>
    </source>
</evidence>
<dbReference type="InterPro" id="IPR018503">
    <property type="entry name" value="Tetraspanin_CS"/>
</dbReference>
<feature type="transmembrane region" description="Helical" evidence="7">
    <location>
        <begin position="6"/>
        <end position="36"/>
    </location>
</feature>